<name>A0A9Q0VQ42_9ROSI</name>
<feature type="transmembrane region" description="Helical" evidence="7">
    <location>
        <begin position="22"/>
        <end position="41"/>
    </location>
</feature>
<dbReference type="PANTHER" id="PTHR32285">
    <property type="entry name" value="PROTEIN TRICHOME BIREFRINGENCE-LIKE 9-RELATED"/>
    <property type="match status" value="1"/>
</dbReference>
<reference evidence="10" key="2">
    <citation type="journal article" date="2023" name="Int. J. Mol. Sci.">
        <title>De Novo Assembly and Annotation of 11 Diverse Shrub Willow (Salix) Genomes Reveals Novel Gene Organization in Sex-Linked Regions.</title>
        <authorList>
            <person name="Hyden B."/>
            <person name="Feng K."/>
            <person name="Yates T.B."/>
            <person name="Jawdy S."/>
            <person name="Cereghino C."/>
            <person name="Smart L.B."/>
            <person name="Muchero W."/>
        </authorList>
    </citation>
    <scope>NUCLEOTIDE SEQUENCE</scope>
    <source>
        <tissue evidence="10">Shoot tip</tissue>
    </source>
</reference>
<dbReference type="InterPro" id="IPR026057">
    <property type="entry name" value="TBL_C"/>
</dbReference>
<evidence type="ECO:0000259" key="9">
    <source>
        <dbReference type="Pfam" id="PF14416"/>
    </source>
</evidence>
<dbReference type="GO" id="GO:0005794">
    <property type="term" value="C:Golgi apparatus"/>
    <property type="evidence" value="ECO:0007669"/>
    <property type="project" value="TreeGrafter"/>
</dbReference>
<feature type="domain" description="Trichome birefringence-like N-terminal" evidence="9">
    <location>
        <begin position="65"/>
        <end position="117"/>
    </location>
</feature>
<keyword evidence="6 7" id="KW-0472">Membrane</keyword>
<dbReference type="Pfam" id="PF14416">
    <property type="entry name" value="PMR5N"/>
    <property type="match status" value="1"/>
</dbReference>
<organism evidence="10 11">
    <name type="scientific">Salix koriyanagi</name>
    <dbReference type="NCBI Taxonomy" id="2511006"/>
    <lineage>
        <taxon>Eukaryota</taxon>
        <taxon>Viridiplantae</taxon>
        <taxon>Streptophyta</taxon>
        <taxon>Embryophyta</taxon>
        <taxon>Tracheophyta</taxon>
        <taxon>Spermatophyta</taxon>
        <taxon>Magnoliopsida</taxon>
        <taxon>eudicotyledons</taxon>
        <taxon>Gunneridae</taxon>
        <taxon>Pentapetalae</taxon>
        <taxon>rosids</taxon>
        <taxon>fabids</taxon>
        <taxon>Malpighiales</taxon>
        <taxon>Salicaceae</taxon>
        <taxon>Saliceae</taxon>
        <taxon>Salix</taxon>
    </lineage>
</organism>
<feature type="domain" description="Trichome birefringence-like C-terminal" evidence="8">
    <location>
        <begin position="119"/>
        <end position="349"/>
    </location>
</feature>
<dbReference type="Pfam" id="PF13839">
    <property type="entry name" value="PC-Esterase"/>
    <property type="match status" value="1"/>
</dbReference>
<dbReference type="EMBL" id="JAPFFM010000008">
    <property type="protein sequence ID" value="KAJ6752945.1"/>
    <property type="molecule type" value="Genomic_DNA"/>
</dbReference>
<dbReference type="InterPro" id="IPR029962">
    <property type="entry name" value="TBL"/>
</dbReference>
<evidence type="ECO:0000256" key="7">
    <source>
        <dbReference type="SAM" id="Phobius"/>
    </source>
</evidence>
<reference evidence="10" key="1">
    <citation type="submission" date="2022-11" db="EMBL/GenBank/DDBJ databases">
        <authorList>
            <person name="Hyden B.L."/>
            <person name="Feng K."/>
            <person name="Yates T."/>
            <person name="Jawdy S."/>
            <person name="Smart L.B."/>
            <person name="Muchero W."/>
        </authorList>
    </citation>
    <scope>NUCLEOTIDE SEQUENCE</scope>
    <source>
        <tissue evidence="10">Shoot tip</tissue>
    </source>
</reference>
<dbReference type="GO" id="GO:0016413">
    <property type="term" value="F:O-acetyltransferase activity"/>
    <property type="evidence" value="ECO:0007669"/>
    <property type="project" value="InterPro"/>
</dbReference>
<comment type="subcellular location">
    <subcellularLocation>
        <location evidence="1">Membrane</location>
        <topology evidence="1">Single-pass membrane protein</topology>
    </subcellularLocation>
</comment>
<keyword evidence="5 7" id="KW-1133">Transmembrane helix</keyword>
<evidence type="ECO:0000313" key="11">
    <source>
        <dbReference type="Proteomes" id="UP001151752"/>
    </source>
</evidence>
<dbReference type="InterPro" id="IPR025846">
    <property type="entry name" value="TBL_N"/>
</dbReference>
<keyword evidence="4" id="KW-0735">Signal-anchor</keyword>
<evidence type="ECO:0000256" key="5">
    <source>
        <dbReference type="ARBA" id="ARBA00022989"/>
    </source>
</evidence>
<proteinExistence type="inferred from homology"/>
<keyword evidence="3 7" id="KW-0812">Transmembrane</keyword>
<accession>A0A9Q0VQ42</accession>
<evidence type="ECO:0000256" key="4">
    <source>
        <dbReference type="ARBA" id="ARBA00022968"/>
    </source>
</evidence>
<dbReference type="GO" id="GO:0016020">
    <property type="term" value="C:membrane"/>
    <property type="evidence" value="ECO:0007669"/>
    <property type="project" value="UniProtKB-SubCell"/>
</dbReference>
<dbReference type="Proteomes" id="UP001151752">
    <property type="component" value="Unassembled WGS sequence"/>
</dbReference>
<evidence type="ECO:0000256" key="1">
    <source>
        <dbReference type="ARBA" id="ARBA00004167"/>
    </source>
</evidence>
<dbReference type="PANTHER" id="PTHR32285:SF13">
    <property type="entry name" value="TRICHOME BIREFRINGENCE-LIKE N-TERMINAL DOMAIN-CONTAINING PROTEIN"/>
    <property type="match status" value="1"/>
</dbReference>
<dbReference type="AlphaFoldDB" id="A0A9Q0VQ42"/>
<protein>
    <submittedName>
        <fullName evidence="10">PROTEIN TRICHOME BIREFRINGENCE-LIKE 9-RELATED</fullName>
    </submittedName>
</protein>
<evidence type="ECO:0000256" key="3">
    <source>
        <dbReference type="ARBA" id="ARBA00022692"/>
    </source>
</evidence>
<keyword evidence="11" id="KW-1185">Reference proteome</keyword>
<evidence type="ECO:0000313" key="10">
    <source>
        <dbReference type="EMBL" id="KAJ6752945.1"/>
    </source>
</evidence>
<evidence type="ECO:0000256" key="6">
    <source>
        <dbReference type="ARBA" id="ARBA00023136"/>
    </source>
</evidence>
<evidence type="ECO:0000259" key="8">
    <source>
        <dbReference type="Pfam" id="PF13839"/>
    </source>
</evidence>
<gene>
    <name evidence="10" type="ORF">OIU74_027731</name>
</gene>
<comment type="similarity">
    <text evidence="2">Belongs to the PC-esterase family. TBL subfamily.</text>
</comment>
<evidence type="ECO:0000256" key="2">
    <source>
        <dbReference type="ARBA" id="ARBA00007727"/>
    </source>
</evidence>
<comment type="caution">
    <text evidence="10">The sequence shown here is derived from an EMBL/GenBank/DDBJ whole genome shotgun (WGS) entry which is preliminary data.</text>
</comment>
<sequence length="357" mass="41418">MKFNDFEFSDGKNSQHGTSKKLLLLLALSLVFLTIVPLYLLTTSHSPLPSPKIDTSDLRNIGIVKECDIFSGKWIPYPNGPYYTNATCSLIIDQQNCMKFGRPDTEFMEWRWRPEKCALPFFNAKQFLELVRGKMMAFVGDSLGRNQMQSLLCLLSSVTIPEDISHRYTADTTYFKRWFYADYGFTLATLWSPFLVKSTDADPNGHSLNSLMSLYLDQADEAWASQIENFDYVIISAGQWFFRPLIYHINGQIVGCHNCYMENITAVTMYYGYRMAFRAAFETLRSLKNYKGITFLRTFSPSHFENGAWNEGGNCIRTMPFSSEEMKFDGYNLEFYLTQVEELRKAQKKREEERFKI</sequence>